<sequence length="516" mass="59730">MHDKSQIYAIYIFCFDKSKYEQWTTEKWPKVRGVFTDIDSICDSLRQVAQECDDDDIKITGQIEPSFMYSMLFKEIVLEIHFDLEKEISALTKYARQIYKDTPEQLPIIDEFVQQYNGNINNSPVRWYTAECFTYKMLNKALGRLDAATLLKTGFFMHDLHRNIEELHEKQINDNDAPFPKTVFRGEVMTQEDFDRKNMGDYSKALEFYEKDLEITKKALAPNNSHLAASYNNIGGLHKNIGDYSKAVEFYEKALQIREKTLPSNHPDLATSYNNIGQMYNNMGDYSKALEFYEKALQIKEKALPPNHPSLAGSHLNFAVCYKRMGDYAAALQALQNAFQIQQKAFQEGNPAFTSTYSWFGRVYRNLKTLGEGHPYQAITYSNIGDVYRLMGNYEKALAFHQKALDIQENVQCNPLQCATTYTNLGETYREMEDYSTALSYFQKGSEIQEKKLPKSHPDLAVIYHNMAKLYLSTGQYNMAMKNVQQAIGIAQEKLHSTHPHLLEYKETFEEIQKEM</sequence>
<dbReference type="InterPro" id="IPR006597">
    <property type="entry name" value="Sel1-like"/>
</dbReference>
<dbReference type="Pfam" id="PF13424">
    <property type="entry name" value="TPR_12"/>
    <property type="match status" value="4"/>
</dbReference>
<evidence type="ECO:0000313" key="5">
    <source>
        <dbReference type="Proteomes" id="UP000663836"/>
    </source>
</evidence>
<feature type="repeat" description="TPR" evidence="3">
    <location>
        <begin position="378"/>
        <end position="411"/>
    </location>
</feature>
<evidence type="ECO:0000256" key="3">
    <source>
        <dbReference type="PROSITE-ProRule" id="PRU00339"/>
    </source>
</evidence>
<dbReference type="InterPro" id="IPR011990">
    <property type="entry name" value="TPR-like_helical_dom_sf"/>
</dbReference>
<organism evidence="4 5">
    <name type="scientific">Rotaria sordida</name>
    <dbReference type="NCBI Taxonomy" id="392033"/>
    <lineage>
        <taxon>Eukaryota</taxon>
        <taxon>Metazoa</taxon>
        <taxon>Spiralia</taxon>
        <taxon>Gnathifera</taxon>
        <taxon>Rotifera</taxon>
        <taxon>Eurotatoria</taxon>
        <taxon>Bdelloidea</taxon>
        <taxon>Philodinida</taxon>
        <taxon>Philodinidae</taxon>
        <taxon>Rotaria</taxon>
    </lineage>
</organism>
<accession>A0A819J8U7</accession>
<dbReference type="InterPro" id="IPR019734">
    <property type="entry name" value="TPR_rpt"/>
</dbReference>
<dbReference type="PROSITE" id="PS50005">
    <property type="entry name" value="TPR"/>
    <property type="match status" value="6"/>
</dbReference>
<protein>
    <submittedName>
        <fullName evidence="4">Uncharacterized protein</fullName>
    </submittedName>
</protein>
<dbReference type="AlphaFoldDB" id="A0A819J8U7"/>
<proteinExistence type="predicted"/>
<dbReference type="SMART" id="SM00671">
    <property type="entry name" value="SEL1"/>
    <property type="match status" value="3"/>
</dbReference>
<dbReference type="PROSITE" id="PS50293">
    <property type="entry name" value="TPR_REGION"/>
    <property type="match status" value="3"/>
</dbReference>
<feature type="repeat" description="TPR" evidence="3">
    <location>
        <begin position="228"/>
        <end position="261"/>
    </location>
</feature>
<evidence type="ECO:0000313" key="4">
    <source>
        <dbReference type="EMBL" id="CAF3926390.1"/>
    </source>
</evidence>
<dbReference type="Proteomes" id="UP000663836">
    <property type="component" value="Unassembled WGS sequence"/>
</dbReference>
<feature type="repeat" description="TPR" evidence="3">
    <location>
        <begin position="419"/>
        <end position="452"/>
    </location>
</feature>
<evidence type="ECO:0000256" key="1">
    <source>
        <dbReference type="ARBA" id="ARBA00022737"/>
    </source>
</evidence>
<gene>
    <name evidence="4" type="ORF">JBS370_LOCUS22212</name>
</gene>
<feature type="repeat" description="TPR" evidence="3">
    <location>
        <begin position="312"/>
        <end position="345"/>
    </location>
</feature>
<dbReference type="PANTHER" id="PTHR45641">
    <property type="entry name" value="TETRATRICOPEPTIDE REPEAT PROTEIN (AFU_ORTHOLOGUE AFUA_6G03870)"/>
    <property type="match status" value="1"/>
</dbReference>
<feature type="repeat" description="TPR" evidence="3">
    <location>
        <begin position="461"/>
        <end position="494"/>
    </location>
</feature>
<dbReference type="EMBL" id="CAJOBD010003064">
    <property type="protein sequence ID" value="CAF3926390.1"/>
    <property type="molecule type" value="Genomic_DNA"/>
</dbReference>
<dbReference type="Gene3D" id="1.25.40.10">
    <property type="entry name" value="Tetratricopeptide repeat domain"/>
    <property type="match status" value="2"/>
</dbReference>
<dbReference type="SUPFAM" id="SSF48452">
    <property type="entry name" value="TPR-like"/>
    <property type="match status" value="1"/>
</dbReference>
<keyword evidence="1" id="KW-0677">Repeat</keyword>
<evidence type="ECO:0000256" key="2">
    <source>
        <dbReference type="ARBA" id="ARBA00022803"/>
    </source>
</evidence>
<dbReference type="PANTHER" id="PTHR45641:SF19">
    <property type="entry name" value="NEPHROCYSTIN-3"/>
    <property type="match status" value="1"/>
</dbReference>
<comment type="caution">
    <text evidence="4">The sequence shown here is derived from an EMBL/GenBank/DDBJ whole genome shotgun (WGS) entry which is preliminary data.</text>
</comment>
<keyword evidence="2 3" id="KW-0802">TPR repeat</keyword>
<feature type="repeat" description="TPR" evidence="3">
    <location>
        <begin position="270"/>
        <end position="303"/>
    </location>
</feature>
<reference evidence="4" key="1">
    <citation type="submission" date="2021-02" db="EMBL/GenBank/DDBJ databases">
        <authorList>
            <person name="Nowell W R."/>
        </authorList>
    </citation>
    <scope>NUCLEOTIDE SEQUENCE</scope>
</reference>
<dbReference type="SMART" id="SM00028">
    <property type="entry name" value="TPR"/>
    <property type="match status" value="6"/>
</dbReference>
<name>A0A819J8U7_9BILA</name>